<dbReference type="GeneID" id="19111459"/>
<dbReference type="HOGENOM" id="CLU_1065533_0_0_1"/>
<evidence type="ECO:0000313" key="2">
    <source>
        <dbReference type="EMBL" id="EMC91071.1"/>
    </source>
</evidence>
<dbReference type="Proteomes" id="UP000011761">
    <property type="component" value="Unassembled WGS sequence"/>
</dbReference>
<dbReference type="KEGG" id="bcom:BAUCODRAFT_313715"/>
<proteinExistence type="predicted"/>
<evidence type="ECO:0000313" key="3">
    <source>
        <dbReference type="Proteomes" id="UP000011761"/>
    </source>
</evidence>
<name>M2M3G5_BAUPA</name>
<dbReference type="AlphaFoldDB" id="M2M3G5"/>
<keyword evidence="3" id="KW-1185">Reference proteome</keyword>
<gene>
    <name evidence="2" type="ORF">BAUCODRAFT_313715</name>
</gene>
<dbReference type="EMBL" id="KB445564">
    <property type="protein sequence ID" value="EMC91071.1"/>
    <property type="molecule type" value="Genomic_DNA"/>
</dbReference>
<reference evidence="2 3" key="1">
    <citation type="journal article" date="2012" name="PLoS Pathog.">
        <title>Diverse lifestyles and strategies of plant pathogenesis encoded in the genomes of eighteen Dothideomycetes fungi.</title>
        <authorList>
            <person name="Ohm R.A."/>
            <person name="Feau N."/>
            <person name="Henrissat B."/>
            <person name="Schoch C.L."/>
            <person name="Horwitz B.A."/>
            <person name="Barry K.W."/>
            <person name="Condon B.J."/>
            <person name="Copeland A.C."/>
            <person name="Dhillon B."/>
            <person name="Glaser F."/>
            <person name="Hesse C.N."/>
            <person name="Kosti I."/>
            <person name="LaButti K."/>
            <person name="Lindquist E.A."/>
            <person name="Lucas S."/>
            <person name="Salamov A.A."/>
            <person name="Bradshaw R.E."/>
            <person name="Ciuffetti L."/>
            <person name="Hamelin R.C."/>
            <person name="Kema G.H.J."/>
            <person name="Lawrence C."/>
            <person name="Scott J.A."/>
            <person name="Spatafora J.W."/>
            <person name="Turgeon B.G."/>
            <person name="de Wit P.J.G.M."/>
            <person name="Zhong S."/>
            <person name="Goodwin S.B."/>
            <person name="Grigoriev I.V."/>
        </authorList>
    </citation>
    <scope>NUCLEOTIDE SEQUENCE [LARGE SCALE GENOMIC DNA]</scope>
    <source>
        <strain evidence="2 3">UAMH 10762</strain>
    </source>
</reference>
<protein>
    <submittedName>
        <fullName evidence="2">Uncharacterized protein</fullName>
    </submittedName>
</protein>
<sequence length="261" mass="28552">MHLHSSTHTQPFDCLCHLARLIALPPCSKSTSKPKIRCRTAVDEQRRVLLEQRLKASHEALLSSLSGPKPDDKKSPTVAAVPAGQVGKRKSQHDTKLRLYPPANLIVLCGDLQAEVERREALRPPAGVAELEAVEASTSSVSVSVVVSVSVDFSATSQALLRAARPPRYLMKRQRRLEQGKRQGLQAAMALLDERQLRQLAREVLAEVERRVPEVADAAAAGRNGGDGRRSRLSGMGEAVSESVECLLWHKDLERVVGSAW</sequence>
<accession>M2M3G5</accession>
<dbReference type="RefSeq" id="XP_007681561.1">
    <property type="nucleotide sequence ID" value="XM_007683371.1"/>
</dbReference>
<organism evidence="2 3">
    <name type="scientific">Baudoinia panamericana (strain UAMH 10762)</name>
    <name type="common">Angels' share fungus</name>
    <name type="synonym">Baudoinia compniacensis (strain UAMH 10762)</name>
    <dbReference type="NCBI Taxonomy" id="717646"/>
    <lineage>
        <taxon>Eukaryota</taxon>
        <taxon>Fungi</taxon>
        <taxon>Dikarya</taxon>
        <taxon>Ascomycota</taxon>
        <taxon>Pezizomycotina</taxon>
        <taxon>Dothideomycetes</taxon>
        <taxon>Dothideomycetidae</taxon>
        <taxon>Mycosphaerellales</taxon>
        <taxon>Teratosphaeriaceae</taxon>
        <taxon>Baudoinia</taxon>
    </lineage>
</organism>
<feature type="region of interest" description="Disordered" evidence="1">
    <location>
        <begin position="60"/>
        <end position="94"/>
    </location>
</feature>
<evidence type="ECO:0000256" key="1">
    <source>
        <dbReference type="SAM" id="MobiDB-lite"/>
    </source>
</evidence>